<evidence type="ECO:0000313" key="2">
    <source>
        <dbReference type="EMBL" id="SIN99668.1"/>
    </source>
</evidence>
<keyword evidence="3" id="KW-1185">Reference proteome</keyword>
<dbReference type="RefSeq" id="WP_074229794.1">
    <property type="nucleotide sequence ID" value="NZ_FSRQ01000001.1"/>
</dbReference>
<gene>
    <name evidence="2" type="ORF">SAMN05421769_1668</name>
</gene>
<feature type="transmembrane region" description="Helical" evidence="1">
    <location>
        <begin position="113"/>
        <end position="130"/>
    </location>
</feature>
<evidence type="ECO:0000313" key="3">
    <source>
        <dbReference type="Proteomes" id="UP000184782"/>
    </source>
</evidence>
<feature type="transmembrane region" description="Helical" evidence="1">
    <location>
        <begin position="51"/>
        <end position="76"/>
    </location>
</feature>
<dbReference type="AlphaFoldDB" id="A0A1N6FWN4"/>
<dbReference type="Proteomes" id="UP000184782">
    <property type="component" value="Unassembled WGS sequence"/>
</dbReference>
<keyword evidence="1" id="KW-0472">Membrane</keyword>
<accession>A0A1N6FWN4</accession>
<protein>
    <submittedName>
        <fullName evidence="2">Uncharacterized protein</fullName>
    </submittedName>
</protein>
<feature type="transmembrane region" description="Helical" evidence="1">
    <location>
        <begin position="83"/>
        <end position="101"/>
    </location>
</feature>
<dbReference type="OrthoDB" id="1272685at2"/>
<reference evidence="3" key="1">
    <citation type="submission" date="2016-12" db="EMBL/GenBank/DDBJ databases">
        <authorList>
            <person name="Varghese N."/>
            <person name="Submissions S."/>
        </authorList>
    </citation>
    <scope>NUCLEOTIDE SEQUENCE [LARGE SCALE GENOMIC DNA]</scope>
    <source>
        <strain evidence="3">DSM 16779</strain>
    </source>
</reference>
<organism evidence="2 3">
    <name type="scientific">Chryseobacterium scophthalmum</name>
    <dbReference type="NCBI Taxonomy" id="59733"/>
    <lineage>
        <taxon>Bacteria</taxon>
        <taxon>Pseudomonadati</taxon>
        <taxon>Bacteroidota</taxon>
        <taxon>Flavobacteriia</taxon>
        <taxon>Flavobacteriales</taxon>
        <taxon>Weeksellaceae</taxon>
        <taxon>Chryseobacterium group</taxon>
        <taxon>Chryseobacterium</taxon>
    </lineage>
</organism>
<feature type="transmembrane region" description="Helical" evidence="1">
    <location>
        <begin position="12"/>
        <end position="31"/>
    </location>
</feature>
<evidence type="ECO:0000256" key="1">
    <source>
        <dbReference type="SAM" id="Phobius"/>
    </source>
</evidence>
<name>A0A1N6FWN4_9FLAO</name>
<proteinExistence type="predicted"/>
<keyword evidence="1" id="KW-0812">Transmembrane</keyword>
<dbReference type="EMBL" id="FSRQ01000001">
    <property type="protein sequence ID" value="SIN99668.1"/>
    <property type="molecule type" value="Genomic_DNA"/>
</dbReference>
<sequence>MKKQIAKVIGPGILSSFLVGTIFMIAFLIIIDMQTPDHYEDGRPKMNCFGGLQYGIAIGIQIVIAFLSLPAFLILFKQIRKNKYFVFLAFFAGYFLYLSLILTSLPEFSGDEYFIIIPWVNFLVWFFYYFKLRKIINKNDDHQ</sequence>
<keyword evidence="1" id="KW-1133">Transmembrane helix</keyword>